<keyword evidence="2" id="KW-1185">Reference proteome</keyword>
<accession>A0A165A715</accession>
<dbReference type="Proteomes" id="UP000076858">
    <property type="component" value="Unassembled WGS sequence"/>
</dbReference>
<name>A0A165A715_9CRUS</name>
<gene>
    <name evidence="1" type="ORF">APZ42_016845</name>
</gene>
<comment type="caution">
    <text evidence="1">The sequence shown here is derived from an EMBL/GenBank/DDBJ whole genome shotgun (WGS) entry which is preliminary data.</text>
</comment>
<organism evidence="1 2">
    <name type="scientific">Daphnia magna</name>
    <dbReference type="NCBI Taxonomy" id="35525"/>
    <lineage>
        <taxon>Eukaryota</taxon>
        <taxon>Metazoa</taxon>
        <taxon>Ecdysozoa</taxon>
        <taxon>Arthropoda</taxon>
        <taxon>Crustacea</taxon>
        <taxon>Branchiopoda</taxon>
        <taxon>Diplostraca</taxon>
        <taxon>Cladocera</taxon>
        <taxon>Anomopoda</taxon>
        <taxon>Daphniidae</taxon>
        <taxon>Daphnia</taxon>
    </lineage>
</organism>
<proteinExistence type="predicted"/>
<sequence length="62" mass="7160">MQKDENSRRLKLQSICGDTNSPTEISLTLWTILGNTQAFKSLMTVPNQRIRPFMYTTIKNNN</sequence>
<dbReference type="AlphaFoldDB" id="A0A165A715"/>
<evidence type="ECO:0000313" key="1">
    <source>
        <dbReference type="EMBL" id="KZS17250.1"/>
    </source>
</evidence>
<reference evidence="1 2" key="1">
    <citation type="submission" date="2016-03" db="EMBL/GenBank/DDBJ databases">
        <title>EvidentialGene: Evidence-directed Construction of Genes on Genomes.</title>
        <authorList>
            <person name="Gilbert D.G."/>
            <person name="Choi J.-H."/>
            <person name="Mockaitis K."/>
            <person name="Colbourne J."/>
            <person name="Pfrender M."/>
        </authorList>
    </citation>
    <scope>NUCLEOTIDE SEQUENCE [LARGE SCALE GENOMIC DNA]</scope>
    <source>
        <strain evidence="1 2">Xinb3</strain>
        <tissue evidence="1">Complete organism</tissue>
    </source>
</reference>
<dbReference type="EMBL" id="LRGB01000642">
    <property type="protein sequence ID" value="KZS17250.1"/>
    <property type="molecule type" value="Genomic_DNA"/>
</dbReference>
<protein>
    <submittedName>
        <fullName evidence="1">Uncharacterized protein</fullName>
    </submittedName>
</protein>
<evidence type="ECO:0000313" key="2">
    <source>
        <dbReference type="Proteomes" id="UP000076858"/>
    </source>
</evidence>